<protein>
    <recommendedName>
        <fullName evidence="2">Cdc6 C-terminal domain-containing protein</fullName>
    </recommendedName>
</protein>
<name>A0A0B6YEE4_9EUPU</name>
<reference evidence="3" key="1">
    <citation type="submission" date="2014-12" db="EMBL/GenBank/DDBJ databases">
        <title>Insight into the proteome of Arion vulgaris.</title>
        <authorList>
            <person name="Aradska J."/>
            <person name="Bulat T."/>
            <person name="Smidak R."/>
            <person name="Sarate P."/>
            <person name="Gangsoo J."/>
            <person name="Sialana F."/>
            <person name="Bilban M."/>
            <person name="Lubec G."/>
        </authorList>
    </citation>
    <scope>NUCLEOTIDE SEQUENCE</scope>
    <source>
        <tissue evidence="3">Skin</tissue>
    </source>
</reference>
<evidence type="ECO:0000313" key="3">
    <source>
        <dbReference type="EMBL" id="CEK54583.1"/>
    </source>
</evidence>
<accession>A0A0B6YEE4</accession>
<keyword evidence="1" id="KW-0235">DNA replication</keyword>
<dbReference type="InterPro" id="IPR015163">
    <property type="entry name" value="Cdc6_C"/>
</dbReference>
<evidence type="ECO:0000256" key="1">
    <source>
        <dbReference type="ARBA" id="ARBA00022705"/>
    </source>
</evidence>
<feature type="non-terminal residue" evidence="3">
    <location>
        <position position="1"/>
    </location>
</feature>
<sequence length="58" mass="6504">HVPTATELFAICYRLGSMRLLLTESGSRDLCMRIRLNVGQDDIMYALKADSNSSEILD</sequence>
<organism evidence="3">
    <name type="scientific">Arion vulgaris</name>
    <dbReference type="NCBI Taxonomy" id="1028688"/>
    <lineage>
        <taxon>Eukaryota</taxon>
        <taxon>Metazoa</taxon>
        <taxon>Spiralia</taxon>
        <taxon>Lophotrochozoa</taxon>
        <taxon>Mollusca</taxon>
        <taxon>Gastropoda</taxon>
        <taxon>Heterobranchia</taxon>
        <taxon>Euthyneura</taxon>
        <taxon>Panpulmonata</taxon>
        <taxon>Eupulmonata</taxon>
        <taxon>Stylommatophora</taxon>
        <taxon>Helicina</taxon>
        <taxon>Arionoidea</taxon>
        <taxon>Arionidae</taxon>
        <taxon>Arion</taxon>
    </lineage>
</organism>
<evidence type="ECO:0000259" key="2">
    <source>
        <dbReference type="Pfam" id="PF09079"/>
    </source>
</evidence>
<proteinExistence type="predicted"/>
<dbReference type="AlphaFoldDB" id="A0A0B6YEE4"/>
<dbReference type="Pfam" id="PF09079">
    <property type="entry name" value="WHD_Cdc6"/>
    <property type="match status" value="1"/>
</dbReference>
<dbReference type="GO" id="GO:0006260">
    <property type="term" value="P:DNA replication"/>
    <property type="evidence" value="ECO:0007669"/>
    <property type="project" value="UniProtKB-KW"/>
</dbReference>
<dbReference type="EMBL" id="HACG01007718">
    <property type="protein sequence ID" value="CEK54583.1"/>
    <property type="molecule type" value="Transcribed_RNA"/>
</dbReference>
<gene>
    <name evidence="3" type="primary">ORF23175</name>
</gene>
<feature type="domain" description="Cdc6 C-terminal" evidence="2">
    <location>
        <begin position="3"/>
        <end position="46"/>
    </location>
</feature>